<dbReference type="InterPro" id="IPR008921">
    <property type="entry name" value="DNA_pol3_clamp-load_cplx_C"/>
</dbReference>
<keyword evidence="4 14" id="KW-0548">Nucleotidyltransferase</keyword>
<keyword evidence="5" id="KW-0235">DNA replication</keyword>
<sequence>MSHIALYRAWRPQTFQDMVGQKHIIQTLQNAISEQRISHAYLFNGPRGTGKTTAAKVFAKAINCQSGPAREPCNSCDACRGITDGTIMDVIEIDAASNRGIDEIRDIRDKVRYAPSEVRFKVYIIDEVHMLTAEAFNALLKTLEEPPGHVVFILATTEPHKLPATIISRCQRFDFRQVSLEEQTARLRFICEDEGLEADEEALVYIARLSDGGMRDAISLLEQVAAFAAGRMTLDDAVDVTGGMAAEQFAQLAEAVQHRDVAAVLELVNALALAGKSADKCLENLIYYFRDLLLLKLVPGGESMTERIVDGGRFRAMADAYEQERLFSMIDVLHHYQVEMKHALQPQTLLEVALLKICTLADASSSEMEGRPADPSSTAADSGALAELKRQVEQLERQLAQLQRGDAGQARRTPPGTGVRAPAAASPSGPGLAQAPQRSQGGRPPANGAPGIRRSGVKLEPYVQAFHSPEFQQIRMRWSEALQRVKEAGISIHAWLINGEPVSALPDSVLVAFKNTIHRETTEKPANREVIERVLRDTFGIAEMSFATVMLKEWQEAAQNGPAPAEEAFELQPGDEPPAREEQRPEWVEEAYKLFGEELVVVQDDE</sequence>
<comment type="caution">
    <text evidence="14">The sequence shown here is derived from an EMBL/GenBank/DDBJ whole genome shotgun (WGS) entry which is preliminary data.</text>
</comment>
<dbReference type="FunFam" id="3.40.50.300:FF:000014">
    <property type="entry name" value="DNA polymerase III subunit gamma/tau"/>
    <property type="match status" value="1"/>
</dbReference>
<dbReference type="SUPFAM" id="SSF52540">
    <property type="entry name" value="P-loop containing nucleoside triphosphate hydrolases"/>
    <property type="match status" value="1"/>
</dbReference>
<evidence type="ECO:0000313" key="14">
    <source>
        <dbReference type="EMBL" id="MBD2845605.1"/>
    </source>
</evidence>
<feature type="domain" description="AAA+ ATPase" evidence="13">
    <location>
        <begin position="37"/>
        <end position="182"/>
    </location>
</feature>
<dbReference type="GO" id="GO:0005524">
    <property type="term" value="F:ATP binding"/>
    <property type="evidence" value="ECO:0007669"/>
    <property type="project" value="UniProtKB-KW"/>
</dbReference>
<evidence type="ECO:0000259" key="13">
    <source>
        <dbReference type="SMART" id="SM00382"/>
    </source>
</evidence>
<dbReference type="InterPro" id="IPR045085">
    <property type="entry name" value="HLD_clamp_pol_III_gamma_tau"/>
</dbReference>
<evidence type="ECO:0000256" key="1">
    <source>
        <dbReference type="ARBA" id="ARBA00006360"/>
    </source>
</evidence>
<dbReference type="NCBIfam" id="TIGR02397">
    <property type="entry name" value="dnaX_nterm"/>
    <property type="match status" value="1"/>
</dbReference>
<dbReference type="InterPro" id="IPR050238">
    <property type="entry name" value="DNA_Rep/Repair_Clamp_Loader"/>
</dbReference>
<feature type="region of interest" description="Disordered" evidence="12">
    <location>
        <begin position="401"/>
        <end position="454"/>
    </location>
</feature>
<keyword evidence="7" id="KW-0547">Nucleotide-binding</keyword>
<evidence type="ECO:0000256" key="6">
    <source>
        <dbReference type="ARBA" id="ARBA00022723"/>
    </source>
</evidence>
<dbReference type="CDD" id="cd00009">
    <property type="entry name" value="AAA"/>
    <property type="match status" value="1"/>
</dbReference>
<keyword evidence="9" id="KW-0067">ATP-binding</keyword>
<evidence type="ECO:0000256" key="5">
    <source>
        <dbReference type="ARBA" id="ARBA00022705"/>
    </source>
</evidence>
<dbReference type="InterPro" id="IPR001270">
    <property type="entry name" value="ClpA/B"/>
</dbReference>
<evidence type="ECO:0000256" key="8">
    <source>
        <dbReference type="ARBA" id="ARBA00022833"/>
    </source>
</evidence>
<dbReference type="RefSeq" id="WP_190917332.1">
    <property type="nucleotide sequence ID" value="NZ_JACXIZ010000016.1"/>
</dbReference>
<dbReference type="SUPFAM" id="SSF48019">
    <property type="entry name" value="post-AAA+ oligomerization domain-like"/>
    <property type="match status" value="1"/>
</dbReference>
<reference evidence="14" key="1">
    <citation type="submission" date="2020-09" db="EMBL/GenBank/DDBJ databases">
        <title>A novel bacterium of genus Paenibacillus, isolated from South China Sea.</title>
        <authorList>
            <person name="Huang H."/>
            <person name="Mo K."/>
            <person name="Hu Y."/>
        </authorList>
    </citation>
    <scope>NUCLEOTIDE SEQUENCE</scope>
    <source>
        <strain evidence="14">IB182496</strain>
    </source>
</reference>
<keyword evidence="15" id="KW-1185">Reference proteome</keyword>
<dbReference type="InterPro" id="IPR048448">
    <property type="entry name" value="DnaX-like_C"/>
</dbReference>
<feature type="region of interest" description="Disordered" evidence="12">
    <location>
        <begin position="559"/>
        <end position="585"/>
    </location>
</feature>
<gene>
    <name evidence="14" type="primary">dnaX</name>
    <name evidence="14" type="ORF">IDH44_10425</name>
</gene>
<evidence type="ECO:0000256" key="4">
    <source>
        <dbReference type="ARBA" id="ARBA00022695"/>
    </source>
</evidence>
<dbReference type="GO" id="GO:0003887">
    <property type="term" value="F:DNA-directed DNA polymerase activity"/>
    <property type="evidence" value="ECO:0007669"/>
    <property type="project" value="UniProtKB-KW"/>
</dbReference>
<dbReference type="Pfam" id="PF20964">
    <property type="entry name" value="DnaX_C"/>
    <property type="match status" value="1"/>
</dbReference>
<dbReference type="PANTHER" id="PTHR11669:SF0">
    <property type="entry name" value="PROTEIN STICHEL-LIKE 2"/>
    <property type="match status" value="1"/>
</dbReference>
<dbReference type="PRINTS" id="PR00300">
    <property type="entry name" value="CLPPROTEASEA"/>
</dbReference>
<dbReference type="InterPro" id="IPR022754">
    <property type="entry name" value="DNA_pol_III_gamma-3"/>
</dbReference>
<comment type="catalytic activity">
    <reaction evidence="11">
        <text>DNA(n) + a 2'-deoxyribonucleoside 5'-triphosphate = DNA(n+1) + diphosphate</text>
        <dbReference type="Rhea" id="RHEA:22508"/>
        <dbReference type="Rhea" id="RHEA-COMP:17339"/>
        <dbReference type="Rhea" id="RHEA-COMP:17340"/>
        <dbReference type="ChEBI" id="CHEBI:33019"/>
        <dbReference type="ChEBI" id="CHEBI:61560"/>
        <dbReference type="ChEBI" id="CHEBI:173112"/>
        <dbReference type="EC" id="2.7.7.7"/>
    </reaction>
</comment>
<dbReference type="CDD" id="cd18137">
    <property type="entry name" value="HLD_clamp_pol_III_gamma_tau"/>
    <property type="match status" value="1"/>
</dbReference>
<accession>A0A927BTX4</accession>
<name>A0A927BTX4_9BACL</name>
<dbReference type="EMBL" id="JACXIZ010000016">
    <property type="protein sequence ID" value="MBD2845605.1"/>
    <property type="molecule type" value="Genomic_DNA"/>
</dbReference>
<dbReference type="FunFam" id="1.10.8.60:FF:000013">
    <property type="entry name" value="DNA polymerase III subunit gamma/tau"/>
    <property type="match status" value="1"/>
</dbReference>
<dbReference type="PANTHER" id="PTHR11669">
    <property type="entry name" value="REPLICATION FACTOR C / DNA POLYMERASE III GAMMA-TAU SUBUNIT"/>
    <property type="match status" value="1"/>
</dbReference>
<dbReference type="Proteomes" id="UP000621560">
    <property type="component" value="Unassembled WGS sequence"/>
</dbReference>
<dbReference type="AlphaFoldDB" id="A0A927BTX4"/>
<dbReference type="Gene3D" id="3.40.50.300">
    <property type="entry name" value="P-loop containing nucleotide triphosphate hydrolases"/>
    <property type="match status" value="1"/>
</dbReference>
<dbReference type="GO" id="GO:0046872">
    <property type="term" value="F:metal ion binding"/>
    <property type="evidence" value="ECO:0007669"/>
    <property type="project" value="UniProtKB-KW"/>
</dbReference>
<dbReference type="GO" id="GO:0009360">
    <property type="term" value="C:DNA polymerase III complex"/>
    <property type="evidence" value="ECO:0007669"/>
    <property type="project" value="InterPro"/>
</dbReference>
<dbReference type="Gene3D" id="1.20.272.10">
    <property type="match status" value="1"/>
</dbReference>
<keyword evidence="3 14" id="KW-0808">Transferase</keyword>
<dbReference type="Pfam" id="PF13177">
    <property type="entry name" value="DNA_pol3_delta2"/>
    <property type="match status" value="1"/>
</dbReference>
<dbReference type="Pfam" id="PF22608">
    <property type="entry name" value="DNAX_ATPase_lid"/>
    <property type="match status" value="1"/>
</dbReference>
<evidence type="ECO:0000256" key="11">
    <source>
        <dbReference type="ARBA" id="ARBA00049244"/>
    </source>
</evidence>
<keyword evidence="8" id="KW-0862">Zinc</keyword>
<evidence type="ECO:0000256" key="12">
    <source>
        <dbReference type="SAM" id="MobiDB-lite"/>
    </source>
</evidence>
<evidence type="ECO:0000313" key="15">
    <source>
        <dbReference type="Proteomes" id="UP000621560"/>
    </source>
</evidence>
<dbReference type="SMART" id="SM00382">
    <property type="entry name" value="AAA"/>
    <property type="match status" value="1"/>
</dbReference>
<comment type="similarity">
    <text evidence="1">Belongs to the DnaX/STICHEL family.</text>
</comment>
<keyword evidence="10" id="KW-0239">DNA-directed DNA polymerase</keyword>
<keyword evidence="6" id="KW-0479">Metal-binding</keyword>
<dbReference type="InterPro" id="IPR012763">
    <property type="entry name" value="DNA_pol_III_sug/sutau_N"/>
</dbReference>
<dbReference type="InterPro" id="IPR027417">
    <property type="entry name" value="P-loop_NTPase"/>
</dbReference>
<evidence type="ECO:0000256" key="3">
    <source>
        <dbReference type="ARBA" id="ARBA00022679"/>
    </source>
</evidence>
<dbReference type="GO" id="GO:0003677">
    <property type="term" value="F:DNA binding"/>
    <property type="evidence" value="ECO:0007669"/>
    <property type="project" value="InterPro"/>
</dbReference>
<feature type="compositionally biased region" description="Low complexity" evidence="12">
    <location>
        <begin position="421"/>
        <end position="436"/>
    </location>
</feature>
<evidence type="ECO:0000256" key="10">
    <source>
        <dbReference type="ARBA" id="ARBA00022932"/>
    </source>
</evidence>
<evidence type="ECO:0000256" key="7">
    <source>
        <dbReference type="ARBA" id="ARBA00022741"/>
    </source>
</evidence>
<protein>
    <recommendedName>
        <fullName evidence="2">DNA-directed DNA polymerase</fullName>
        <ecNumber evidence="2">2.7.7.7</ecNumber>
    </recommendedName>
</protein>
<dbReference type="GO" id="GO:0006261">
    <property type="term" value="P:DNA-templated DNA replication"/>
    <property type="evidence" value="ECO:0007669"/>
    <property type="project" value="TreeGrafter"/>
</dbReference>
<proteinExistence type="inferred from homology"/>
<dbReference type="NCBIfam" id="NF004046">
    <property type="entry name" value="PRK05563.1"/>
    <property type="match status" value="1"/>
</dbReference>
<dbReference type="EC" id="2.7.7.7" evidence="2"/>
<evidence type="ECO:0000256" key="2">
    <source>
        <dbReference type="ARBA" id="ARBA00012417"/>
    </source>
</evidence>
<dbReference type="Pfam" id="PF12169">
    <property type="entry name" value="DNA_pol3_gamma3"/>
    <property type="match status" value="1"/>
</dbReference>
<dbReference type="InterPro" id="IPR003593">
    <property type="entry name" value="AAA+_ATPase"/>
</dbReference>
<dbReference type="Gene3D" id="1.10.8.60">
    <property type="match status" value="1"/>
</dbReference>
<organism evidence="14 15">
    <name type="scientific">Paenibacillus sabuli</name>
    <dbReference type="NCBI Taxonomy" id="2772509"/>
    <lineage>
        <taxon>Bacteria</taxon>
        <taxon>Bacillati</taxon>
        <taxon>Bacillota</taxon>
        <taxon>Bacilli</taxon>
        <taxon>Bacillales</taxon>
        <taxon>Paenibacillaceae</taxon>
        <taxon>Paenibacillus</taxon>
    </lineage>
</organism>
<evidence type="ECO:0000256" key="9">
    <source>
        <dbReference type="ARBA" id="ARBA00022840"/>
    </source>
</evidence>